<evidence type="ECO:0000313" key="4">
    <source>
        <dbReference type="EMBL" id="MFC3107644.1"/>
    </source>
</evidence>
<keyword evidence="1" id="KW-0378">Hydrolase</keyword>
<dbReference type="Gene3D" id="3.60.15.10">
    <property type="entry name" value="Ribonuclease Z/Hydroxyacylglutathione hydrolase-like"/>
    <property type="match status" value="1"/>
</dbReference>
<protein>
    <submittedName>
        <fullName evidence="4">MBL fold metallo-hydrolase</fullName>
    </submittedName>
</protein>
<evidence type="ECO:0000313" key="5">
    <source>
        <dbReference type="Proteomes" id="UP001595530"/>
    </source>
</evidence>
<dbReference type="SUPFAM" id="SSF56281">
    <property type="entry name" value="Metallo-hydrolase/oxidoreductase"/>
    <property type="match status" value="1"/>
</dbReference>
<dbReference type="EMBL" id="JBHRTP010000018">
    <property type="protein sequence ID" value="MFC3107644.1"/>
    <property type="molecule type" value="Genomic_DNA"/>
</dbReference>
<dbReference type="InterPro" id="IPR001279">
    <property type="entry name" value="Metallo-B-lactamas"/>
</dbReference>
<feature type="chain" id="PRO_5045575038" evidence="2">
    <location>
        <begin position="21"/>
        <end position="328"/>
    </location>
</feature>
<reference evidence="5" key="1">
    <citation type="journal article" date="2019" name="Int. J. Syst. Evol. Microbiol.">
        <title>The Global Catalogue of Microorganisms (GCM) 10K type strain sequencing project: providing services to taxonomists for standard genome sequencing and annotation.</title>
        <authorList>
            <consortium name="The Broad Institute Genomics Platform"/>
            <consortium name="The Broad Institute Genome Sequencing Center for Infectious Disease"/>
            <person name="Wu L."/>
            <person name="Ma J."/>
        </authorList>
    </citation>
    <scope>NUCLEOTIDE SEQUENCE [LARGE SCALE GENOMIC DNA]</scope>
    <source>
        <strain evidence="5">KCTC 42986</strain>
    </source>
</reference>
<dbReference type="RefSeq" id="WP_390321631.1">
    <property type="nucleotide sequence ID" value="NZ_JBHRTP010000018.1"/>
</dbReference>
<proteinExistence type="predicted"/>
<evidence type="ECO:0000256" key="1">
    <source>
        <dbReference type="ARBA" id="ARBA00022801"/>
    </source>
</evidence>
<feature type="domain" description="Metallo-beta-lactamase" evidence="3">
    <location>
        <begin position="46"/>
        <end position="263"/>
    </location>
</feature>
<dbReference type="SMART" id="SM00849">
    <property type="entry name" value="Lactamase_B"/>
    <property type="match status" value="1"/>
</dbReference>
<dbReference type="Pfam" id="PF23023">
    <property type="entry name" value="Anti-Pycsar_Apyc1"/>
    <property type="match status" value="1"/>
</dbReference>
<dbReference type="PANTHER" id="PTHR46018:SF2">
    <property type="entry name" value="ZINC PHOSPHODIESTERASE ELAC PROTEIN 1"/>
    <property type="match status" value="1"/>
</dbReference>
<dbReference type="PANTHER" id="PTHR46018">
    <property type="entry name" value="ZINC PHOSPHODIESTERASE ELAC PROTEIN 1"/>
    <property type="match status" value="1"/>
</dbReference>
<feature type="signal peptide" evidence="2">
    <location>
        <begin position="1"/>
        <end position="20"/>
    </location>
</feature>
<dbReference type="CDD" id="cd07719">
    <property type="entry name" value="arylsulfatase_AtsA-like_MBL-fold"/>
    <property type="match status" value="1"/>
</dbReference>
<dbReference type="InterPro" id="IPR044094">
    <property type="entry name" value="AtsA-like_MBL-fold"/>
</dbReference>
<name>A0ABV7EY78_9BURK</name>
<organism evidence="4 5">
    <name type="scientific">Undibacterium arcticum</name>
    <dbReference type="NCBI Taxonomy" id="1762892"/>
    <lineage>
        <taxon>Bacteria</taxon>
        <taxon>Pseudomonadati</taxon>
        <taxon>Pseudomonadota</taxon>
        <taxon>Betaproteobacteria</taxon>
        <taxon>Burkholderiales</taxon>
        <taxon>Oxalobacteraceae</taxon>
        <taxon>Undibacterium</taxon>
    </lineage>
</organism>
<evidence type="ECO:0000256" key="2">
    <source>
        <dbReference type="SAM" id="SignalP"/>
    </source>
</evidence>
<accession>A0ABV7EY78</accession>
<comment type="caution">
    <text evidence="4">The sequence shown here is derived from an EMBL/GenBank/DDBJ whole genome shotgun (WGS) entry which is preliminary data.</text>
</comment>
<gene>
    <name evidence="4" type="ORF">ACFOFO_06680</name>
</gene>
<keyword evidence="2" id="KW-0732">Signal</keyword>
<dbReference type="InterPro" id="IPR036866">
    <property type="entry name" value="RibonucZ/Hydroxyglut_hydro"/>
</dbReference>
<dbReference type="Proteomes" id="UP001595530">
    <property type="component" value="Unassembled WGS sequence"/>
</dbReference>
<evidence type="ECO:0000259" key="3">
    <source>
        <dbReference type="SMART" id="SM00849"/>
    </source>
</evidence>
<sequence>MKFRLFIAASLIAFANPGFAQSDKQGVDMRVILLGTGGPEMSPNRFGYATLVEAGGQKLLFDAGRGVMQRIYESRVKVTSVTNVFFTHLHNDHIEGLPSLWMTPWFLLGRTQPLQVWGPPGTAKMIAGMQSMFAFDMEHRVNQFNKLENLVPVVKEISEGDIYNKDGVKVTAFPVLHGDGDPSFGYRISYKGKNVVLSGDTTYSPNVVKYGRNADLIVHNVIAMSEHLTKAPEMGPILAKLTTPEQAARVFKETAPKMAVFSHIVKKELHGLHGDDVVMEMTRKAGYTGPLEMGYDRMIIEVGSSVRVFQPAVTFNLPDLDKKERYEN</sequence>
<keyword evidence="5" id="KW-1185">Reference proteome</keyword>